<name>A0A8H2QSU6_9FIRM</name>
<protein>
    <submittedName>
        <fullName evidence="6">Nitric oxide reductase FlRd-NAD(+) reductase</fullName>
        <ecNumber evidence="6">1.18.1.-</ecNumber>
    </submittedName>
</protein>
<dbReference type="Proteomes" id="UP000377798">
    <property type="component" value="Unassembled WGS sequence"/>
</dbReference>
<keyword evidence="6" id="KW-0560">Oxidoreductase</keyword>
<dbReference type="GO" id="GO:0016491">
    <property type="term" value="F:oxidoreductase activity"/>
    <property type="evidence" value="ECO:0007669"/>
    <property type="project" value="UniProtKB-KW"/>
</dbReference>
<dbReference type="InterPro" id="IPR023753">
    <property type="entry name" value="FAD/NAD-binding_dom"/>
</dbReference>
<keyword evidence="2" id="KW-0285">Flavoprotein</keyword>
<dbReference type="PRINTS" id="PR00368">
    <property type="entry name" value="FADPNR"/>
</dbReference>
<dbReference type="PRINTS" id="PR00411">
    <property type="entry name" value="PNDRDTASEI"/>
</dbReference>
<dbReference type="PANTHER" id="PTHR43429:SF3">
    <property type="entry name" value="NITRITE REDUCTASE [NAD(P)H]"/>
    <property type="match status" value="1"/>
</dbReference>
<evidence type="ECO:0000256" key="1">
    <source>
        <dbReference type="ARBA" id="ARBA00001974"/>
    </source>
</evidence>
<dbReference type="AlphaFoldDB" id="A0A8H2QSU6"/>
<organism evidence="6 7">
    <name type="scientific">Urinicoccus massiliensis</name>
    <dbReference type="NCBI Taxonomy" id="1723382"/>
    <lineage>
        <taxon>Bacteria</taxon>
        <taxon>Bacillati</taxon>
        <taxon>Bacillota</taxon>
        <taxon>Tissierellia</taxon>
        <taxon>Tissierellales</taxon>
        <taxon>Peptoniphilaceae</taxon>
        <taxon>Urinicoccus</taxon>
    </lineage>
</organism>
<reference evidence="6 7" key="1">
    <citation type="submission" date="2019-02" db="EMBL/GenBank/DDBJ databases">
        <authorList>
            <consortium name="Pathogen Informatics"/>
        </authorList>
    </citation>
    <scope>NUCLEOTIDE SEQUENCE [LARGE SCALE GENOMIC DNA]</scope>
    <source>
        <strain evidence="6 7">3012STDY7089603</strain>
    </source>
</reference>
<keyword evidence="7" id="KW-1185">Reference proteome</keyword>
<dbReference type="SUPFAM" id="SSF51905">
    <property type="entry name" value="FAD/NAD(P)-binding domain"/>
    <property type="match status" value="2"/>
</dbReference>
<dbReference type="PANTHER" id="PTHR43429">
    <property type="entry name" value="PYRIDINE NUCLEOTIDE-DISULFIDE OXIDOREDUCTASE DOMAIN-CONTAINING"/>
    <property type="match status" value="1"/>
</dbReference>
<accession>A0A8H2QSU6</accession>
<feature type="domain" description="FAD/NAD(P)-binding" evidence="4">
    <location>
        <begin position="3"/>
        <end position="293"/>
    </location>
</feature>
<dbReference type="Gene3D" id="3.50.50.60">
    <property type="entry name" value="FAD/NAD(P)-binding domain"/>
    <property type="match status" value="2"/>
</dbReference>
<comment type="caution">
    <text evidence="6">The sequence shown here is derived from an EMBL/GenBank/DDBJ whole genome shotgun (WGS) entry which is preliminary data.</text>
</comment>
<evidence type="ECO:0000259" key="4">
    <source>
        <dbReference type="Pfam" id="PF07992"/>
    </source>
</evidence>
<dbReference type="Gene3D" id="3.30.390.30">
    <property type="match status" value="1"/>
</dbReference>
<evidence type="ECO:0000313" key="7">
    <source>
        <dbReference type="Proteomes" id="UP000377798"/>
    </source>
</evidence>
<feature type="domain" description="NADH-rubredoxin oxidoreductase C-terminal" evidence="5">
    <location>
        <begin position="316"/>
        <end position="376"/>
    </location>
</feature>
<sequence>MHYKYLILGNGIAGHAAAKEIRKNDPEGSIALIGNEGYPTYFRIKLTELIRSDIDDSLYMGKQEEYDRLKIDLFLNTEVDKVDFDKKSLKTSQDKEFNWDKLLITTGASSFVPPIPGVDKKNIMTIRSLDDLKSFKEALKKAEDITVIGGGLLGIEAAYSIHQTGKKVHIIETFDHLLGRQLNTEEGRKVEEALKKMGMDVHCGKNTTHFLGQDQVSGIELEDGSQIKSELVLLSTGVRPNLGLFKGSNLEIDRGIKVDPTMKTNLPDVYAAGDCAQFGNVVLGLWTASMENGKIAGYNLSTDGPMKSYETPKNFTELSVGDIKVFSVGQTGDELVVYGEDMPEYELRVFVQDRQLVGGILSGNTKEKTKLKNAVFNHISIDEFKKEFPNLKA</sequence>
<dbReference type="InterPro" id="IPR016156">
    <property type="entry name" value="FAD/NAD-linked_Rdtase_dimer_sf"/>
</dbReference>
<evidence type="ECO:0000259" key="5">
    <source>
        <dbReference type="Pfam" id="PF18267"/>
    </source>
</evidence>
<evidence type="ECO:0000256" key="2">
    <source>
        <dbReference type="ARBA" id="ARBA00022630"/>
    </source>
</evidence>
<dbReference type="InterPro" id="IPR036188">
    <property type="entry name" value="FAD/NAD-bd_sf"/>
</dbReference>
<proteinExistence type="predicted"/>
<dbReference type="InterPro" id="IPR041575">
    <property type="entry name" value="Rubredoxin_C"/>
</dbReference>
<dbReference type="RefSeq" id="WP_131748806.1">
    <property type="nucleotide sequence ID" value="NZ_CAACYI010000001.1"/>
</dbReference>
<dbReference type="Pfam" id="PF18267">
    <property type="entry name" value="Rubredoxin_C"/>
    <property type="match status" value="1"/>
</dbReference>
<dbReference type="InterPro" id="IPR050260">
    <property type="entry name" value="FAD-bd_OxRdtase"/>
</dbReference>
<keyword evidence="3" id="KW-0274">FAD</keyword>
<dbReference type="EC" id="1.18.1.-" evidence="6"/>
<gene>
    <name evidence="6" type="primary">norW</name>
    <name evidence="6" type="ORF">NCTC13150_00758</name>
</gene>
<evidence type="ECO:0000256" key="3">
    <source>
        <dbReference type="ARBA" id="ARBA00022827"/>
    </source>
</evidence>
<dbReference type="EMBL" id="CAACYI010000001">
    <property type="protein sequence ID" value="VFB16240.1"/>
    <property type="molecule type" value="Genomic_DNA"/>
</dbReference>
<evidence type="ECO:0000313" key="6">
    <source>
        <dbReference type="EMBL" id="VFB16240.1"/>
    </source>
</evidence>
<comment type="cofactor">
    <cofactor evidence="1">
        <name>FAD</name>
        <dbReference type="ChEBI" id="CHEBI:57692"/>
    </cofactor>
</comment>
<dbReference type="Pfam" id="PF07992">
    <property type="entry name" value="Pyr_redox_2"/>
    <property type="match status" value="1"/>
</dbReference>